<comment type="caution">
    <text evidence="5">The sequence shown here is derived from an EMBL/GenBank/DDBJ whole genome shotgun (WGS) entry which is preliminary data.</text>
</comment>
<sequence length="450" mass="49179">MASMKPSIGLIAAIVVVIALIAGAMVLRGGEKTTIETATTRAASPFADTAAGGAGGGEIKIGVILPLSGRLAETGADLKHGIEFAVEQINSMGGVKSCGGAKLVVVYGDSAGKPEVGAAEAERLITQEKVVALVGAYQSAVTKTASEVAERYHVPFLNPDSTSPALTQRGYKWFFRTTPHDAMFAEQQAEFIKWLNEKYNLGLKTYAIIHEDSEWGTKVAEAWRKYFDAAGFKLVKEISYHAATVTSLDAEVKALKAANPDVLLVASYVQDAILLVQAMKTNNFAPRVVLAQDAGFISPSYVQQVGKDGWFIMSREVFNWDLMEKIPRLKQVNEEYKRKYGVDLNGNSARDYTGIWVLYYALEEACKRASPDNLEEFRAALRDALASLEVPGDKLIVPWKGVKFDENGQNILGQGIIVQMMEDGKYHTIYPPEYATAEPKVPFPPWNERS</sequence>
<dbReference type="PANTHER" id="PTHR30483">
    <property type="entry name" value="LEUCINE-SPECIFIC-BINDING PROTEIN"/>
    <property type="match status" value="1"/>
</dbReference>
<evidence type="ECO:0000259" key="4">
    <source>
        <dbReference type="Pfam" id="PF13458"/>
    </source>
</evidence>
<keyword evidence="3" id="KW-0029">Amino-acid transport</keyword>
<dbReference type="InterPro" id="IPR028082">
    <property type="entry name" value="Peripla_BP_I"/>
</dbReference>
<dbReference type="Pfam" id="PF13458">
    <property type="entry name" value="Peripla_BP_6"/>
    <property type="match status" value="1"/>
</dbReference>
<name>A0A832ZTL8_9CREN</name>
<dbReference type="SUPFAM" id="SSF53822">
    <property type="entry name" value="Periplasmic binding protein-like I"/>
    <property type="match status" value="1"/>
</dbReference>
<keyword evidence="2" id="KW-0732">Signal</keyword>
<keyword evidence="1" id="KW-0813">Transport</keyword>
<dbReference type="CDD" id="cd06340">
    <property type="entry name" value="PBP1_ABC_ligand_binding-like"/>
    <property type="match status" value="1"/>
</dbReference>
<reference evidence="5" key="1">
    <citation type="journal article" date="2020" name="ISME J.">
        <title>Gammaproteobacteria mediating utilization of methyl-, sulfur- and petroleum organic compounds in deep ocean hydrothermal plumes.</title>
        <authorList>
            <person name="Zhou Z."/>
            <person name="Liu Y."/>
            <person name="Pan J."/>
            <person name="Cron B.R."/>
            <person name="Toner B.M."/>
            <person name="Anantharaman K."/>
            <person name="Breier J.A."/>
            <person name="Dick G.J."/>
            <person name="Li M."/>
        </authorList>
    </citation>
    <scope>NUCLEOTIDE SEQUENCE</scope>
    <source>
        <strain evidence="5">SZUA-1523</strain>
    </source>
</reference>
<dbReference type="PRINTS" id="PR00337">
    <property type="entry name" value="LEUILEVALBP"/>
</dbReference>
<dbReference type="GO" id="GO:0006865">
    <property type="term" value="P:amino acid transport"/>
    <property type="evidence" value="ECO:0007669"/>
    <property type="project" value="UniProtKB-KW"/>
</dbReference>
<proteinExistence type="predicted"/>
<dbReference type="EMBL" id="DQVR01000089">
    <property type="protein sequence ID" value="HIQ24201.1"/>
    <property type="molecule type" value="Genomic_DNA"/>
</dbReference>
<dbReference type="InterPro" id="IPR051010">
    <property type="entry name" value="BCAA_transport"/>
</dbReference>
<dbReference type="InterPro" id="IPR028081">
    <property type="entry name" value="Leu-bd"/>
</dbReference>
<evidence type="ECO:0000256" key="3">
    <source>
        <dbReference type="ARBA" id="ARBA00022970"/>
    </source>
</evidence>
<dbReference type="AlphaFoldDB" id="A0A832ZTL8"/>
<dbReference type="InterPro" id="IPR000709">
    <property type="entry name" value="Leu_Ile_Val-bd"/>
</dbReference>
<feature type="domain" description="Leucine-binding protein" evidence="4">
    <location>
        <begin position="58"/>
        <end position="398"/>
    </location>
</feature>
<gene>
    <name evidence="5" type="ORF">EYH50_04045</name>
</gene>
<dbReference type="PANTHER" id="PTHR30483:SF37">
    <property type="entry name" value="ABC TRANSPORTER SUBSTRATE-BINDING PROTEIN"/>
    <property type="match status" value="1"/>
</dbReference>
<dbReference type="Proteomes" id="UP000600071">
    <property type="component" value="Unassembled WGS sequence"/>
</dbReference>
<evidence type="ECO:0000256" key="1">
    <source>
        <dbReference type="ARBA" id="ARBA00022448"/>
    </source>
</evidence>
<organism evidence="5 6">
    <name type="scientific">Pyrodictium delaneyi</name>
    <dbReference type="NCBI Taxonomy" id="1273541"/>
    <lineage>
        <taxon>Archaea</taxon>
        <taxon>Thermoproteota</taxon>
        <taxon>Thermoprotei</taxon>
        <taxon>Desulfurococcales</taxon>
        <taxon>Pyrodictiaceae</taxon>
        <taxon>Pyrodictium</taxon>
    </lineage>
</organism>
<protein>
    <recommendedName>
        <fullName evidence="4">Leucine-binding protein domain-containing protein</fullName>
    </recommendedName>
</protein>
<dbReference type="Gene3D" id="3.40.50.2300">
    <property type="match status" value="2"/>
</dbReference>
<accession>A0A832ZTL8</accession>
<evidence type="ECO:0000313" key="5">
    <source>
        <dbReference type="EMBL" id="HIQ24201.1"/>
    </source>
</evidence>
<evidence type="ECO:0000256" key="2">
    <source>
        <dbReference type="ARBA" id="ARBA00022729"/>
    </source>
</evidence>
<evidence type="ECO:0000313" key="6">
    <source>
        <dbReference type="Proteomes" id="UP000600071"/>
    </source>
</evidence>